<dbReference type="Proteomes" id="UP000501270">
    <property type="component" value="Plasmid 1"/>
</dbReference>
<feature type="region of interest" description="Disordered" evidence="1">
    <location>
        <begin position="139"/>
        <end position="168"/>
    </location>
</feature>
<name>A0A8D9IK37_KLEPN</name>
<geneLocation type="plasmid" evidence="2">
    <name>1</name>
</geneLocation>
<dbReference type="EMBL" id="LR793264">
    <property type="protein sequence ID" value="CAG9070797.1"/>
    <property type="molecule type" value="Genomic_DNA"/>
</dbReference>
<organism evidence="2 3">
    <name type="scientific">Klebsiella pneumoniae</name>
    <dbReference type="NCBI Taxonomy" id="573"/>
    <lineage>
        <taxon>Bacteria</taxon>
        <taxon>Pseudomonadati</taxon>
        <taxon>Pseudomonadota</taxon>
        <taxon>Gammaproteobacteria</taxon>
        <taxon>Enterobacterales</taxon>
        <taxon>Enterobacteriaceae</taxon>
        <taxon>Klebsiella/Raoultella group</taxon>
        <taxon>Klebsiella</taxon>
        <taxon>Klebsiella pneumoniae complex</taxon>
    </lineage>
</organism>
<evidence type="ECO:0000313" key="2">
    <source>
        <dbReference type="EMBL" id="CAG9070797.1"/>
    </source>
</evidence>
<sequence>MTDGVTRTDVDKTMWLVTLADIITNNSTRQEENLVVILSREESWGPASERNSNALYRASCIMTLYLADTEQTKTQTFTANYWPLLSSLHLFTEEFRLEERLRGHGLGTWITQQFVLWARGLPPETRVWPIDISKADEKAKKTRSGGTGCGMQWGSGSRPGKTAQCRCG</sequence>
<gene>
    <name evidence="2" type="ORF">P54MCR8_PROKKA_00006</name>
</gene>
<protein>
    <submittedName>
        <fullName evidence="2">Uncharacterized protein</fullName>
    </submittedName>
</protein>
<proteinExistence type="predicted"/>
<evidence type="ECO:0000313" key="3">
    <source>
        <dbReference type="Proteomes" id="UP000501270"/>
    </source>
</evidence>
<accession>A0A8D9IK37</accession>
<keyword evidence="2" id="KW-0614">Plasmid</keyword>
<dbReference type="AlphaFoldDB" id="A0A8D9IK37"/>
<evidence type="ECO:0000256" key="1">
    <source>
        <dbReference type="SAM" id="MobiDB-lite"/>
    </source>
</evidence>
<reference evidence="2 3" key="1">
    <citation type="submission" date="2020-04" db="EMBL/GenBank/DDBJ databases">
        <authorList>
            <person name="Naeem R."/>
            <person name="Antony C."/>
            <person name="Guan Q."/>
        </authorList>
    </citation>
    <scope>NUCLEOTIDE SEQUENCE [LARGE SCALE GENOMIC DNA]</scope>
    <source>
        <plasmid evidence="3">Chromosome: 1</plasmid>
    </source>
</reference>